<evidence type="ECO:0000313" key="2">
    <source>
        <dbReference type="Proteomes" id="UP001232992"/>
    </source>
</evidence>
<reference evidence="1 2" key="1">
    <citation type="submission" date="2023-01" db="EMBL/GenBank/DDBJ databases">
        <title>Novel diversity within Roseofilum (Cyanobacteria; Desertifilaceae) from marine benthic mats with descriptions of four novel species.</title>
        <authorList>
            <person name="Wang Y."/>
            <person name="Berthold D.E."/>
            <person name="Hu J."/>
            <person name="Lefler F.W."/>
            <person name="Laughinghouse H.D. IV."/>
        </authorList>
    </citation>
    <scope>NUCLEOTIDE SEQUENCE [LARGE SCALE GENOMIC DNA]</scope>
    <source>
        <strain evidence="1 2">BLCC-M143</strain>
    </source>
</reference>
<protein>
    <submittedName>
        <fullName evidence="1">Type III-B CRISPR module-associated Cmr3 family protein</fullName>
    </submittedName>
</protein>
<evidence type="ECO:0000313" key="1">
    <source>
        <dbReference type="EMBL" id="MDJ1182087.1"/>
    </source>
</evidence>
<gene>
    <name evidence="1" type="ORF">PMH09_02665</name>
</gene>
<proteinExistence type="predicted"/>
<sequence>MPQLDTAPNPTQSAIARPPLQYLIIIEPLGLLYGSAGPFLSPQNLVGRSGSSFPPSAATLSGLFAAHANASIPDPYERQEFIEPLQFAGPFWAKRNNPQNFLVPTPFNCIVKMDPDDRYQKIPTLKTGKVKQKLFWYPEHQKWLTQCNASPSGKFAKNSWIHVEDWNAIAFADWRWACPQLAKKLTPKGKEVIITDWKVTDWPEVYGEPWEFMPHLHPRLKKDERRVVDPQDDDENNQGSLFLENGVQLHPDACLVYLANAKIPNGCYRFGGEGHLVDVYCQNIGTYLQVLLSAPLGRSFATITPTVWGSNRRSVRAPECDEDGNLSWPDNSITTFLTQRPSVFRYRLGDSTDTRPGAPKRLSRGRYAVPAGTVYVLEEVLKEEFNLWQKWPENWFPEEGISYKRFGCGLSLPLHGAIA</sequence>
<dbReference type="EMBL" id="JAQOSQ010000002">
    <property type="protein sequence ID" value="MDJ1182087.1"/>
    <property type="molecule type" value="Genomic_DNA"/>
</dbReference>
<organism evidence="1 2">
    <name type="scientific">Roseofilum casamattae BLCC-M143</name>
    <dbReference type="NCBI Taxonomy" id="3022442"/>
    <lineage>
        <taxon>Bacteria</taxon>
        <taxon>Bacillati</taxon>
        <taxon>Cyanobacteriota</taxon>
        <taxon>Cyanophyceae</taxon>
        <taxon>Desertifilales</taxon>
        <taxon>Desertifilaceae</taxon>
        <taxon>Roseofilum</taxon>
        <taxon>Roseofilum casamattae</taxon>
    </lineage>
</organism>
<name>A0ABT7BSB5_9CYAN</name>
<accession>A0ABT7BSB5</accession>
<dbReference type="RefSeq" id="WP_283756739.1">
    <property type="nucleotide sequence ID" value="NZ_JAQOSQ010000002.1"/>
</dbReference>
<comment type="caution">
    <text evidence="1">The sequence shown here is derived from an EMBL/GenBank/DDBJ whole genome shotgun (WGS) entry which is preliminary data.</text>
</comment>
<dbReference type="Proteomes" id="UP001232992">
    <property type="component" value="Unassembled WGS sequence"/>
</dbReference>
<keyword evidence="2" id="KW-1185">Reference proteome</keyword>